<name>A0ABD0YEE6_9HEMI</name>
<comment type="caution">
    <text evidence="2">The sequence shown here is derived from an EMBL/GenBank/DDBJ whole genome shotgun (WGS) entry which is preliminary data.</text>
</comment>
<dbReference type="AlphaFoldDB" id="A0ABD0YEE6"/>
<gene>
    <name evidence="2" type="ORF">AAG570_012625</name>
</gene>
<reference evidence="2 3" key="1">
    <citation type="submission" date="2024-07" db="EMBL/GenBank/DDBJ databases">
        <title>Chromosome-level genome assembly of the water stick insect Ranatra chinensis (Heteroptera: Nepidae).</title>
        <authorList>
            <person name="Liu X."/>
        </authorList>
    </citation>
    <scope>NUCLEOTIDE SEQUENCE [LARGE SCALE GENOMIC DNA]</scope>
    <source>
        <strain evidence="2">Cailab_2021Rc</strain>
        <tissue evidence="2">Muscle</tissue>
    </source>
</reference>
<keyword evidence="3" id="KW-1185">Reference proteome</keyword>
<organism evidence="2 3">
    <name type="scientific">Ranatra chinensis</name>
    <dbReference type="NCBI Taxonomy" id="642074"/>
    <lineage>
        <taxon>Eukaryota</taxon>
        <taxon>Metazoa</taxon>
        <taxon>Ecdysozoa</taxon>
        <taxon>Arthropoda</taxon>
        <taxon>Hexapoda</taxon>
        <taxon>Insecta</taxon>
        <taxon>Pterygota</taxon>
        <taxon>Neoptera</taxon>
        <taxon>Paraneoptera</taxon>
        <taxon>Hemiptera</taxon>
        <taxon>Heteroptera</taxon>
        <taxon>Panheteroptera</taxon>
        <taxon>Nepomorpha</taxon>
        <taxon>Nepidae</taxon>
        <taxon>Ranatrinae</taxon>
        <taxon>Ranatra</taxon>
    </lineage>
</organism>
<proteinExistence type="predicted"/>
<evidence type="ECO:0000313" key="3">
    <source>
        <dbReference type="Proteomes" id="UP001558652"/>
    </source>
</evidence>
<dbReference type="Proteomes" id="UP001558652">
    <property type="component" value="Unassembled WGS sequence"/>
</dbReference>
<evidence type="ECO:0000256" key="1">
    <source>
        <dbReference type="SAM" id="MobiDB-lite"/>
    </source>
</evidence>
<sequence length="109" mass="12282">MFICREFAYDMDYKYTIRGIAGGEEAGNDGRRFGQKVGGLQYCGPGMLLDANCLDCLAHRRQQQSQHHQQQQPQQMLQPVQATRPIRQLRPLPAARNHRLAYGPGTLAA</sequence>
<dbReference type="EMBL" id="JBFDAA010000008">
    <property type="protein sequence ID" value="KAL1129680.1"/>
    <property type="molecule type" value="Genomic_DNA"/>
</dbReference>
<accession>A0ABD0YEE6</accession>
<evidence type="ECO:0000313" key="2">
    <source>
        <dbReference type="EMBL" id="KAL1129680.1"/>
    </source>
</evidence>
<protein>
    <submittedName>
        <fullName evidence="2">Uncharacterized protein</fullName>
    </submittedName>
</protein>
<feature type="compositionally biased region" description="Low complexity" evidence="1">
    <location>
        <begin position="63"/>
        <end position="81"/>
    </location>
</feature>
<feature type="region of interest" description="Disordered" evidence="1">
    <location>
        <begin position="60"/>
        <end position="109"/>
    </location>
</feature>